<gene>
    <name evidence="2" type="ORF">BFF78_17240</name>
</gene>
<evidence type="ECO:0000313" key="3">
    <source>
        <dbReference type="Proteomes" id="UP000094960"/>
    </source>
</evidence>
<dbReference type="EMBL" id="CP017248">
    <property type="protein sequence ID" value="AOR32575.1"/>
    <property type="molecule type" value="Genomic_DNA"/>
</dbReference>
<evidence type="ECO:0008006" key="4">
    <source>
        <dbReference type="Google" id="ProtNLM"/>
    </source>
</evidence>
<dbReference type="InterPro" id="IPR028082">
    <property type="entry name" value="Peripla_BP_I"/>
</dbReference>
<accession>A0A1D7YAB8</accession>
<reference evidence="3" key="1">
    <citation type="submission" date="2016-09" db="EMBL/GenBank/DDBJ databases">
        <title>Streptomyces puniciscabiei strain:TW1S1 Genome sequencing and assembly.</title>
        <authorList>
            <person name="Kim M.-K."/>
            <person name="Kim S.B."/>
        </authorList>
    </citation>
    <scope>NUCLEOTIDE SEQUENCE [LARGE SCALE GENOMIC DNA]</scope>
    <source>
        <strain evidence="3">TW1S1</strain>
    </source>
</reference>
<keyword evidence="3" id="KW-1185">Reference proteome</keyword>
<dbReference type="SUPFAM" id="SSF53822">
    <property type="entry name" value="Periplasmic binding protein-like I"/>
    <property type="match status" value="1"/>
</dbReference>
<feature type="compositionally biased region" description="Low complexity" evidence="1">
    <location>
        <begin position="58"/>
        <end position="69"/>
    </location>
</feature>
<evidence type="ECO:0000256" key="1">
    <source>
        <dbReference type="SAM" id="MobiDB-lite"/>
    </source>
</evidence>
<sequence>MLNGRAELSESAGRPAPGRTWADQVAARRPHGVVLVLSGLDESQLALPTSRSIPFVVMDPAGDPGPDMPSIGATNRQGGLAATRHPVELGHTGSARSAARPRRCAAGPAPAATVPPWRRSMPPATGRCRTAVR</sequence>
<feature type="compositionally biased region" description="Low complexity" evidence="1">
    <location>
        <begin position="104"/>
        <end position="116"/>
    </location>
</feature>
<proteinExistence type="predicted"/>
<dbReference type="KEGG" id="spun:BFF78_17240"/>
<feature type="region of interest" description="Disordered" evidence="1">
    <location>
        <begin position="1"/>
        <end position="25"/>
    </location>
</feature>
<dbReference type="Proteomes" id="UP000094960">
    <property type="component" value="Chromosome"/>
</dbReference>
<protein>
    <recommendedName>
        <fullName evidence="4">Periplasmic binding protein/LacI sugar binding domain-containing protein</fullName>
    </recommendedName>
</protein>
<name>A0A1D7YAB8_9ACTN</name>
<dbReference type="Gene3D" id="3.40.50.2300">
    <property type="match status" value="1"/>
</dbReference>
<feature type="region of interest" description="Disordered" evidence="1">
    <location>
        <begin position="57"/>
        <end position="77"/>
    </location>
</feature>
<feature type="region of interest" description="Disordered" evidence="1">
    <location>
        <begin position="91"/>
        <end position="133"/>
    </location>
</feature>
<dbReference type="AlphaFoldDB" id="A0A1D7YAB8"/>
<organism evidence="2 3">
    <name type="scientific">Streptomyces fodineus</name>
    <dbReference type="NCBI Taxonomy" id="1904616"/>
    <lineage>
        <taxon>Bacteria</taxon>
        <taxon>Bacillati</taxon>
        <taxon>Actinomycetota</taxon>
        <taxon>Actinomycetes</taxon>
        <taxon>Kitasatosporales</taxon>
        <taxon>Streptomycetaceae</taxon>
        <taxon>Streptomyces</taxon>
    </lineage>
</organism>
<evidence type="ECO:0000313" key="2">
    <source>
        <dbReference type="EMBL" id="AOR32575.1"/>
    </source>
</evidence>